<dbReference type="EMBL" id="CVQV01000003">
    <property type="protein sequence ID" value="CRK74429.1"/>
    <property type="molecule type" value="Genomic_DNA"/>
</dbReference>
<evidence type="ECO:0000313" key="2">
    <source>
        <dbReference type="Proteomes" id="UP000048949"/>
    </source>
</evidence>
<gene>
    <name evidence="1" type="primary">dnaA_1</name>
    <name evidence="1" type="ORF">NIG5292_00459</name>
</gene>
<dbReference type="SUPFAM" id="SSF52540">
    <property type="entry name" value="P-loop containing nucleoside triphosphate hydrolases"/>
    <property type="match status" value="1"/>
</dbReference>
<dbReference type="STRING" id="282199.GCA_001049735_00459"/>
<dbReference type="GO" id="GO:0005886">
    <property type="term" value="C:plasma membrane"/>
    <property type="evidence" value="ECO:0007669"/>
    <property type="project" value="TreeGrafter"/>
</dbReference>
<name>A0A0U1NIR2_9RHOB</name>
<dbReference type="Gene3D" id="1.10.8.60">
    <property type="match status" value="1"/>
</dbReference>
<dbReference type="GO" id="GO:0006270">
    <property type="term" value="P:DNA replication initiation"/>
    <property type="evidence" value="ECO:0007669"/>
    <property type="project" value="TreeGrafter"/>
</dbReference>
<accession>A0A0U1NIR2</accession>
<dbReference type="InterPro" id="IPR027417">
    <property type="entry name" value="P-loop_NTPase"/>
</dbReference>
<protein>
    <submittedName>
        <fullName evidence="1">Chromosomal replication initiator protein DnaA</fullName>
    </submittedName>
</protein>
<dbReference type="GO" id="GO:0003688">
    <property type="term" value="F:DNA replication origin binding"/>
    <property type="evidence" value="ECO:0007669"/>
    <property type="project" value="TreeGrafter"/>
</dbReference>
<dbReference type="RefSeq" id="WP_048597744.1">
    <property type="nucleotide sequence ID" value="NZ_CBFHGK010000001.1"/>
</dbReference>
<dbReference type="Gene3D" id="3.40.50.300">
    <property type="entry name" value="P-loop containing nucleotide triphosphate hydrolases"/>
    <property type="match status" value="1"/>
</dbReference>
<dbReference type="PANTHER" id="PTHR30050">
    <property type="entry name" value="CHROMOSOMAL REPLICATION INITIATOR PROTEIN DNAA"/>
    <property type="match status" value="1"/>
</dbReference>
<dbReference type="PANTHER" id="PTHR30050:SF5">
    <property type="entry name" value="DNAA REGULATORY INACTIVATOR HDA"/>
    <property type="match status" value="1"/>
</dbReference>
<dbReference type="Proteomes" id="UP000048949">
    <property type="component" value="Unassembled WGS sequence"/>
</dbReference>
<organism evidence="1 2">
    <name type="scientific">Nereida ignava</name>
    <dbReference type="NCBI Taxonomy" id="282199"/>
    <lineage>
        <taxon>Bacteria</taxon>
        <taxon>Pseudomonadati</taxon>
        <taxon>Pseudomonadota</taxon>
        <taxon>Alphaproteobacteria</taxon>
        <taxon>Rhodobacterales</taxon>
        <taxon>Roseobacteraceae</taxon>
        <taxon>Nereida</taxon>
    </lineage>
</organism>
<proteinExistence type="predicted"/>
<reference evidence="1 2" key="1">
    <citation type="submission" date="2015-04" db="EMBL/GenBank/DDBJ databases">
        <authorList>
            <person name="Syromyatnikov M.Y."/>
            <person name="Popov V.N."/>
        </authorList>
    </citation>
    <scope>NUCLEOTIDE SEQUENCE [LARGE SCALE GENOMIC DNA]</scope>
    <source>
        <strain evidence="1 2">CECT 5292</strain>
    </source>
</reference>
<keyword evidence="2" id="KW-1185">Reference proteome</keyword>
<dbReference type="AlphaFoldDB" id="A0A0U1NIR2"/>
<sequence>MPQQLSFDLPSRTALGRDDFFISEANALAVAQVEQDDLWPNGKLVLSGPKGAGKTHVSHVWASQSGAKIIHAASLEMPEENAVVVEDVHTIAGQHDAEEMLFHIHNAVLGRGGRLLLTGIGAPNHWPIALADLASRLQGTALVQIDEPDDMLLMAVLVKGFADRQLQPTPAVLTYLLRHSERSFAHAHQIVAAMDKRALSERRTINRDLARDVLADLAR</sequence>
<dbReference type="OrthoDB" id="7390113at2"/>
<evidence type="ECO:0000313" key="1">
    <source>
        <dbReference type="EMBL" id="CRK74429.1"/>
    </source>
</evidence>